<dbReference type="STRING" id="568069.A0A1J1ID49"/>
<reference evidence="2 3" key="1">
    <citation type="submission" date="2015-04" db="EMBL/GenBank/DDBJ databases">
        <authorList>
            <person name="Syromyatnikov M.Y."/>
            <person name="Popov V.N."/>
        </authorList>
    </citation>
    <scope>NUCLEOTIDE SEQUENCE [LARGE SCALE GENOMIC DNA]</scope>
</reference>
<dbReference type="AlphaFoldDB" id="A0A1J1ID49"/>
<gene>
    <name evidence="2" type="primary">similar to Serine</name>
    <name evidence="2" type="ORF">CLUMA_CG010865</name>
</gene>
<protein>
    <submittedName>
        <fullName evidence="2">CLUMA_CG010865, isoform A</fullName>
    </submittedName>
</protein>
<dbReference type="Proteomes" id="UP000183832">
    <property type="component" value="Unassembled WGS sequence"/>
</dbReference>
<dbReference type="EMBL" id="CVRI01000047">
    <property type="protein sequence ID" value="CRK97476.1"/>
    <property type="molecule type" value="Genomic_DNA"/>
</dbReference>
<evidence type="ECO:0000313" key="2">
    <source>
        <dbReference type="EMBL" id="CRK97476.1"/>
    </source>
</evidence>
<organism evidence="2 3">
    <name type="scientific">Clunio marinus</name>
    <dbReference type="NCBI Taxonomy" id="568069"/>
    <lineage>
        <taxon>Eukaryota</taxon>
        <taxon>Metazoa</taxon>
        <taxon>Ecdysozoa</taxon>
        <taxon>Arthropoda</taxon>
        <taxon>Hexapoda</taxon>
        <taxon>Insecta</taxon>
        <taxon>Pterygota</taxon>
        <taxon>Neoptera</taxon>
        <taxon>Endopterygota</taxon>
        <taxon>Diptera</taxon>
        <taxon>Nematocera</taxon>
        <taxon>Chironomoidea</taxon>
        <taxon>Chironomidae</taxon>
        <taxon>Clunio</taxon>
    </lineage>
</organism>
<dbReference type="OrthoDB" id="6284605at2759"/>
<feature type="region of interest" description="Disordered" evidence="1">
    <location>
        <begin position="17"/>
        <end position="39"/>
    </location>
</feature>
<proteinExistence type="predicted"/>
<name>A0A1J1ID49_9DIPT</name>
<evidence type="ECO:0000256" key="1">
    <source>
        <dbReference type="SAM" id="MobiDB-lite"/>
    </source>
</evidence>
<sequence length="143" mass="16345">MSVLWHEAKPTKAMRREQAHTNAKNHLSASYVPGPIPDSTRSRHAPLYGRLVSEEHLPASHRDVHQRSISPSSSSTDIRAMQARIPTHFRDPSLAPLRKLSVDLIKTYKHINEFSMLFGEKSIDDWRCKSCLGFWETSKVIEN</sequence>
<keyword evidence="3" id="KW-1185">Reference proteome</keyword>
<accession>A0A1J1ID49</accession>
<evidence type="ECO:0000313" key="3">
    <source>
        <dbReference type="Proteomes" id="UP000183832"/>
    </source>
</evidence>
<feature type="region of interest" description="Disordered" evidence="1">
    <location>
        <begin position="58"/>
        <end position="77"/>
    </location>
</feature>